<feature type="region of interest" description="Disordered" evidence="1">
    <location>
        <begin position="1021"/>
        <end position="1232"/>
    </location>
</feature>
<feature type="compositionally biased region" description="Low complexity" evidence="1">
    <location>
        <begin position="1078"/>
        <end position="1091"/>
    </location>
</feature>
<dbReference type="Proteomes" id="UP000751190">
    <property type="component" value="Unassembled WGS sequence"/>
</dbReference>
<keyword evidence="4" id="KW-1185">Reference proteome</keyword>
<dbReference type="PANTHER" id="PTHR23011:SF28">
    <property type="entry name" value="CYCLIC NUCLEOTIDE-BINDING DOMAIN CONTAINING PROTEIN"/>
    <property type="match status" value="1"/>
</dbReference>
<evidence type="ECO:0000313" key="4">
    <source>
        <dbReference type="Proteomes" id="UP000751190"/>
    </source>
</evidence>
<evidence type="ECO:0000259" key="2">
    <source>
        <dbReference type="PROSITE" id="PS50042"/>
    </source>
</evidence>
<dbReference type="SUPFAM" id="SSF51206">
    <property type="entry name" value="cAMP-binding domain-like"/>
    <property type="match status" value="2"/>
</dbReference>
<feature type="domain" description="Cyclic nucleotide-binding" evidence="2">
    <location>
        <begin position="751"/>
        <end position="840"/>
    </location>
</feature>
<dbReference type="PROSITE" id="PS50042">
    <property type="entry name" value="CNMP_BINDING_3"/>
    <property type="match status" value="3"/>
</dbReference>
<feature type="region of interest" description="Disordered" evidence="1">
    <location>
        <begin position="220"/>
        <end position="277"/>
    </location>
</feature>
<dbReference type="InterPro" id="IPR014710">
    <property type="entry name" value="RmlC-like_jellyroll"/>
</dbReference>
<dbReference type="PANTHER" id="PTHR23011">
    <property type="entry name" value="CYCLIC NUCLEOTIDE-BINDING DOMAIN CONTAINING PROTEIN"/>
    <property type="match status" value="1"/>
</dbReference>
<feature type="compositionally biased region" description="Basic and acidic residues" evidence="1">
    <location>
        <begin position="1220"/>
        <end position="1230"/>
    </location>
</feature>
<gene>
    <name evidence="3" type="ORF">KFE25_005355</name>
</gene>
<accession>A0A8J6CDE9</accession>
<feature type="compositionally biased region" description="Low complexity" evidence="1">
    <location>
        <begin position="1154"/>
        <end position="1182"/>
    </location>
</feature>
<feature type="region of interest" description="Disordered" evidence="1">
    <location>
        <begin position="1260"/>
        <end position="1282"/>
    </location>
</feature>
<feature type="region of interest" description="Disordered" evidence="1">
    <location>
        <begin position="512"/>
        <end position="550"/>
    </location>
</feature>
<feature type="domain" description="Cyclic nucleotide-binding" evidence="2">
    <location>
        <begin position="461"/>
        <end position="484"/>
    </location>
</feature>
<proteinExistence type="predicted"/>
<dbReference type="InterPro" id="IPR000595">
    <property type="entry name" value="cNMP-bd_dom"/>
</dbReference>
<feature type="compositionally biased region" description="Pro residues" evidence="1">
    <location>
        <begin position="164"/>
        <end position="174"/>
    </location>
</feature>
<dbReference type="Gene3D" id="2.60.120.10">
    <property type="entry name" value="Jelly Rolls"/>
    <property type="match status" value="3"/>
</dbReference>
<organism evidence="3 4">
    <name type="scientific">Diacronema lutheri</name>
    <name type="common">Unicellular marine alga</name>
    <name type="synonym">Monochrysis lutheri</name>
    <dbReference type="NCBI Taxonomy" id="2081491"/>
    <lineage>
        <taxon>Eukaryota</taxon>
        <taxon>Haptista</taxon>
        <taxon>Haptophyta</taxon>
        <taxon>Pavlovophyceae</taxon>
        <taxon>Pavlovales</taxon>
        <taxon>Pavlovaceae</taxon>
        <taxon>Diacronema</taxon>
    </lineage>
</organism>
<feature type="compositionally biased region" description="Acidic residues" evidence="1">
    <location>
        <begin position="523"/>
        <end position="532"/>
    </location>
</feature>
<sequence length="1380" mass="141723">MPRRSGRIYGIIRSSAVTTAMAGAPPPDAYDGQAAALCAAPGSPRALPLLQPHAVPAQAVPHLEAPAHAAEATPRVEPAGAATIAAVATRAHAAPVDAPAGAPTSAAADDASALTWMAQSRAAAALPLPATYAVPGASRPAESARTPQPVDVRATARTPRHSRTPPPRRPPSPERAPLRPLDEHAAPAKTTMANRAAAIFCRPPSPAEYVVLVRAAERTHAGGRLQRQSQAAVDRRASDEPLATGAALPAPPAPAGDRSSPPHTAQHAVQHRRASHARVAGASVAFAAGPPARNGSFGPSATSAAFAAATRRESRDLDPAAVGAGGKHSALLQQACGTASHAHAALLQHRRRSSTLRQLPAQALVEEADDERYATVVAAAAAAEPAPDSAAGLAALRASLRTPPALRSEADVRRISAALLSSARLEEMLTASESRGAGPEEEEVSIPALARACTYHVACTGERIFAQGDEGDAFWMVLRGCVAVHVASLHGLPLPPSDVPLIALVTQPRGDDGRVHYDGGDVGVDDDGDDGDGERWSLPAPGIRDDDDDGVPDSAPALRALIGAAGTATGRRPSRGVHPSLHDAHAEATEATEEAAAFALAGADGRGRRMRGGAHVRAGEGRLGAAPAAGAGSVTANGSEARARARADVRADKVEQHAKRPGVVLASAHLADWLGKQYGPAVRRVGALGTFGEIALSAATRRTATTIALSRTELIRVGRRAYVRHLGQAVRRALLAKKRLVQQLFRPGGGQALAPARAAQLTYALAQVRAEQGEPVLEEGARMATIFVVWRGELDVRRHGVTVGTLGRGELLGELRTVAHAVSDALAHERARAERASARGVGITAAGASGAHGADALYAAAVSSARVAAAERASFERYSLVVKSHGGADLLAISLTELLPRIDARTLARLARAQEELEESWAARARALGAGRRLLQFARESDAATDAATDAAIDAAAHAPRASPPRSPRAASRDERLPEARVMPELVSFLPPPVRGGKAAYGRVLDHLLDRALREADPMLVQSAPEEREADARALPAGDGARDGGGADGGRVAAREGERSRSLAMRSPPRRAESLRGTSTPVRTRSPSPARAPERARACAPMGAGSPRAEANSVTHVLRGAQPRGAGTLPLEMPAQPQQPACCSASLPAIESRASAQPDDARAGAAHASARGAGAGDSSPRGHCPALSPPTAAQPPRAAAAHAPPSAAASAQPPRTAAKGADDGDARSSEDEQDELFALLDANSTTRAQPVWRGALRAARYSPPRAPGGRPGAATAMPSRGGKVSRDELLGLVKQQLSSMRVAPARLDALGGHEDGSMAFLTLPVALPIALAASGGGAPSREALSRSLRALGQHAHANGSSAPDAPALLVEADARSGLWP</sequence>
<feature type="domain" description="Cyclic nucleotide-binding" evidence="2">
    <location>
        <begin position="682"/>
        <end position="727"/>
    </location>
</feature>
<comment type="caution">
    <text evidence="3">The sequence shown here is derived from an EMBL/GenBank/DDBJ whole genome shotgun (WGS) entry which is preliminary data.</text>
</comment>
<name>A0A8J6CDE9_DIALT</name>
<evidence type="ECO:0000313" key="3">
    <source>
        <dbReference type="EMBL" id="KAG8465785.1"/>
    </source>
</evidence>
<feature type="region of interest" description="Disordered" evidence="1">
    <location>
        <begin position="136"/>
        <end position="181"/>
    </location>
</feature>
<evidence type="ECO:0000256" key="1">
    <source>
        <dbReference type="SAM" id="MobiDB-lite"/>
    </source>
</evidence>
<feature type="region of interest" description="Disordered" evidence="1">
    <location>
        <begin position="956"/>
        <end position="976"/>
    </location>
</feature>
<feature type="compositionally biased region" description="Low complexity" evidence="1">
    <location>
        <begin position="1189"/>
        <end position="1218"/>
    </location>
</feature>
<protein>
    <recommendedName>
        <fullName evidence="2">Cyclic nucleotide-binding domain-containing protein</fullName>
    </recommendedName>
</protein>
<reference evidence="3" key="1">
    <citation type="submission" date="2021-05" db="EMBL/GenBank/DDBJ databases">
        <title>The genome of the haptophyte Pavlova lutheri (Diacronema luteri, Pavlovales) - a model for lipid biosynthesis in eukaryotic algae.</title>
        <authorList>
            <person name="Hulatt C.J."/>
            <person name="Posewitz M.C."/>
        </authorList>
    </citation>
    <scope>NUCLEOTIDE SEQUENCE</scope>
    <source>
        <strain evidence="3">NIVA-4/92</strain>
    </source>
</reference>
<dbReference type="InterPro" id="IPR018490">
    <property type="entry name" value="cNMP-bd_dom_sf"/>
</dbReference>
<dbReference type="EMBL" id="JAGTXO010000009">
    <property type="protein sequence ID" value="KAG8465785.1"/>
    <property type="molecule type" value="Genomic_DNA"/>
</dbReference>